<comment type="caution">
    <text evidence="1">The sequence shown here is derived from an EMBL/GenBank/DDBJ whole genome shotgun (WGS) entry which is preliminary data.</text>
</comment>
<proteinExistence type="predicted"/>
<evidence type="ECO:0000313" key="1">
    <source>
        <dbReference type="EMBL" id="HGU47562.1"/>
    </source>
</evidence>
<protein>
    <recommendedName>
        <fullName evidence="2">Large polyvalent protein associated domain-containing protein</fullName>
    </recommendedName>
</protein>
<organism evidence="1">
    <name type="scientific">candidate division WOR-3 bacterium</name>
    <dbReference type="NCBI Taxonomy" id="2052148"/>
    <lineage>
        <taxon>Bacteria</taxon>
        <taxon>Bacteria division WOR-3</taxon>
    </lineage>
</organism>
<sequence>MIGLLNRIFQNLATRVLGKEIGESMIRDISSRVVKNRTAIDTLLGRLISPELAKKYPHFPLFFKNIKNVSSDAFINTLASYERNIGSIPADAQWEGFEVLRLLDVYRRAGMEGKPHPLKIEPETALERLKLAIPSLSSEGKQFLLAFKRLSDEIAENKILGFNEQKILAYEESLLESSLRPKEEVKEILNYLNTYVRGPYDKEWRLWNFYFPHISLEQWGDLLNSEHLQMVNPKLAKKFKAFFQHASKGGEYALLQEPELLYQVLKFQNELATGYYKYGTELLEKYDILKKLNVQEKENLLSNPNVRVLGFEKPFSVDYLPPRIASELKARGIDKVEFWDANSFFRRRIGNKDVENILNLLQEYLPPEEGFAQRFYLIPAELGQMIKNLEREMYATTPEFIAKIRTPVRLWKSWVTVYGRALAFAMANAIGDVFNQFYFHPSSIKQLPRAVRIAWRIAYEGKMPEGIKTGLSPEEFLERLRKHGILETLLTSEVGTSRDITIKASWNRLKNALFHEFSPSEIVESLKNTIVSLNRVREMTPKISSILDNLQRVTNGKAPVFDGAREYILELAKNNEILPAIFEYGNFVTVDYSLMSPTWRRYFADFLMPFGFWYMNVVDNISRFAITPTGIKRTLLMFGIPMAAIYLWNNRSKEMSRIYDSLPPFYKYGSLSIIAGIDKKTGNPIIFRIQPPIFVVADMFGITHIVKVLDSFQKGELTAEDAAKSLIFGTPLAVSKEISNLLNPIIQSFISVQANRDLFTGKQIVPERLRGTPYENELKIRYLTNNIFLSPILPSLMAKDYDDIYQILIDYGVKNPEGYARILTEFIEGIGKSMFSPKRVFFPASLEEPGAFMLWAKNQDLQANKILEEKIAEKLKRAMVSGDLNAIRQELLKAQENAYKFDKYYPSPARLLEIMDRPSFRIEVLERKILKIKDKELRDRLLKSLNQLKAEQAIKERSIKEWRPYLDERWELLKKALNMENE</sequence>
<evidence type="ECO:0008006" key="2">
    <source>
        <dbReference type="Google" id="ProtNLM"/>
    </source>
</evidence>
<gene>
    <name evidence="1" type="ORF">ENT60_03225</name>
</gene>
<reference evidence="1" key="1">
    <citation type="journal article" date="2020" name="mSystems">
        <title>Genome- and Community-Level Interaction Insights into Carbon Utilization and Element Cycling Functions of Hydrothermarchaeota in Hydrothermal Sediment.</title>
        <authorList>
            <person name="Zhou Z."/>
            <person name="Liu Y."/>
            <person name="Xu W."/>
            <person name="Pan J."/>
            <person name="Luo Z.H."/>
            <person name="Li M."/>
        </authorList>
    </citation>
    <scope>NUCLEOTIDE SEQUENCE [LARGE SCALE GENOMIC DNA]</scope>
    <source>
        <strain evidence="1">SpSt-594</strain>
    </source>
</reference>
<name>A0A7C4S1N6_UNCW3</name>
<dbReference type="EMBL" id="DSZH01000153">
    <property type="protein sequence ID" value="HGU47562.1"/>
    <property type="molecule type" value="Genomic_DNA"/>
</dbReference>
<accession>A0A7C4S1N6</accession>
<dbReference type="AlphaFoldDB" id="A0A7C4S1N6"/>